<sequence>MVVPASVVALGGVASAQHHDVEPVGASSLGGVWLRLLIVVALVVVAGASLLRPFTEGLGGRARAVVVGAAAVAVVGELALVPVRVERLDPNEVVVPVVLMTGALAVLPVLAWSGGRSRGWMPAVVGVGALVVGTDVAAVGELVAGEWSGGELRASALAWVAALAWLTLSTPVWRGVSRVVGVVAFAVAVAVVAAVPGFVAAGEHTTTSARGVGWSCVEGGGLDDGQLLVNGIGSESVNEYH</sequence>
<feature type="transmembrane region" description="Helical" evidence="1">
    <location>
        <begin position="156"/>
        <end position="173"/>
    </location>
</feature>
<feature type="transmembrane region" description="Helical" evidence="1">
    <location>
        <begin position="63"/>
        <end position="81"/>
    </location>
</feature>
<dbReference type="RefSeq" id="WP_380635630.1">
    <property type="nucleotide sequence ID" value="NZ_JBHSQO010000010.1"/>
</dbReference>
<comment type="caution">
    <text evidence="2">The sequence shown here is derived from an EMBL/GenBank/DDBJ whole genome shotgun (WGS) entry which is preliminary data.</text>
</comment>
<name>A0ABW1P3B8_9PSEU</name>
<evidence type="ECO:0000313" key="3">
    <source>
        <dbReference type="Proteomes" id="UP001596220"/>
    </source>
</evidence>
<protein>
    <submittedName>
        <fullName evidence="2">DUF6239 family natural product biosynthesis protein</fullName>
    </submittedName>
</protein>
<keyword evidence="1" id="KW-1133">Transmembrane helix</keyword>
<dbReference type="EMBL" id="JBHSQO010000010">
    <property type="protein sequence ID" value="MFC6090038.1"/>
    <property type="molecule type" value="Genomic_DNA"/>
</dbReference>
<evidence type="ECO:0000313" key="2">
    <source>
        <dbReference type="EMBL" id="MFC6090038.1"/>
    </source>
</evidence>
<dbReference type="InterPro" id="IPR046206">
    <property type="entry name" value="DUF6239"/>
</dbReference>
<dbReference type="Pfam" id="PF19752">
    <property type="entry name" value="DUF6239"/>
    <property type="match status" value="1"/>
</dbReference>
<keyword evidence="1" id="KW-0472">Membrane</keyword>
<proteinExistence type="predicted"/>
<evidence type="ECO:0000256" key="1">
    <source>
        <dbReference type="SAM" id="Phobius"/>
    </source>
</evidence>
<keyword evidence="1" id="KW-0812">Transmembrane</keyword>
<feature type="transmembrane region" description="Helical" evidence="1">
    <location>
        <begin position="180"/>
        <end position="201"/>
    </location>
</feature>
<feature type="transmembrane region" description="Helical" evidence="1">
    <location>
        <begin position="32"/>
        <end position="51"/>
    </location>
</feature>
<feature type="transmembrane region" description="Helical" evidence="1">
    <location>
        <begin position="124"/>
        <end position="144"/>
    </location>
</feature>
<feature type="transmembrane region" description="Helical" evidence="1">
    <location>
        <begin position="93"/>
        <end position="112"/>
    </location>
</feature>
<keyword evidence="3" id="KW-1185">Reference proteome</keyword>
<dbReference type="Proteomes" id="UP001596220">
    <property type="component" value="Unassembled WGS sequence"/>
</dbReference>
<reference evidence="3" key="1">
    <citation type="journal article" date="2019" name="Int. J. Syst. Evol. Microbiol.">
        <title>The Global Catalogue of Microorganisms (GCM) 10K type strain sequencing project: providing services to taxonomists for standard genome sequencing and annotation.</title>
        <authorList>
            <consortium name="The Broad Institute Genomics Platform"/>
            <consortium name="The Broad Institute Genome Sequencing Center for Infectious Disease"/>
            <person name="Wu L."/>
            <person name="Ma J."/>
        </authorList>
    </citation>
    <scope>NUCLEOTIDE SEQUENCE [LARGE SCALE GENOMIC DNA]</scope>
    <source>
        <strain evidence="3">CGMCC 4.7246</strain>
    </source>
</reference>
<accession>A0ABW1P3B8</accession>
<organism evidence="2 3">
    <name type="scientific">Saccharothrix lopnurensis</name>
    <dbReference type="NCBI Taxonomy" id="1670621"/>
    <lineage>
        <taxon>Bacteria</taxon>
        <taxon>Bacillati</taxon>
        <taxon>Actinomycetota</taxon>
        <taxon>Actinomycetes</taxon>
        <taxon>Pseudonocardiales</taxon>
        <taxon>Pseudonocardiaceae</taxon>
        <taxon>Saccharothrix</taxon>
    </lineage>
</organism>
<gene>
    <name evidence="2" type="ORF">ACFP3R_12210</name>
</gene>